<gene>
    <name evidence="2" type="ORF">DPMN_093992</name>
</gene>
<reference evidence="2" key="2">
    <citation type="submission" date="2020-11" db="EMBL/GenBank/DDBJ databases">
        <authorList>
            <person name="McCartney M.A."/>
            <person name="Auch B."/>
            <person name="Kono T."/>
            <person name="Mallez S."/>
            <person name="Becker A."/>
            <person name="Gohl D.M."/>
            <person name="Silverstein K.A.T."/>
            <person name="Koren S."/>
            <person name="Bechman K.B."/>
            <person name="Herman A."/>
            <person name="Abrahante J.E."/>
            <person name="Garbe J."/>
        </authorList>
    </citation>
    <scope>NUCLEOTIDE SEQUENCE</scope>
    <source>
        <strain evidence="2">Duluth1</strain>
        <tissue evidence="2">Whole animal</tissue>
    </source>
</reference>
<dbReference type="AlphaFoldDB" id="A0A9D4L3Y9"/>
<dbReference type="Gene3D" id="1.25.40.20">
    <property type="entry name" value="Ankyrin repeat-containing domain"/>
    <property type="match status" value="1"/>
</dbReference>
<dbReference type="OrthoDB" id="194358at2759"/>
<proteinExistence type="predicted"/>
<evidence type="ECO:0000259" key="1">
    <source>
        <dbReference type="PROSITE" id="PS50225"/>
    </source>
</evidence>
<evidence type="ECO:0000313" key="3">
    <source>
        <dbReference type="Proteomes" id="UP000828390"/>
    </source>
</evidence>
<keyword evidence="3" id="KW-1185">Reference proteome</keyword>
<dbReference type="InterPro" id="IPR036036">
    <property type="entry name" value="SOCS_box-like_dom_sf"/>
</dbReference>
<evidence type="ECO:0000313" key="2">
    <source>
        <dbReference type="EMBL" id="KAH3851510.1"/>
    </source>
</evidence>
<dbReference type="SMART" id="SM00248">
    <property type="entry name" value="ANK"/>
    <property type="match status" value="3"/>
</dbReference>
<dbReference type="InterPro" id="IPR002110">
    <property type="entry name" value="Ankyrin_rpt"/>
</dbReference>
<dbReference type="SUPFAM" id="SSF48403">
    <property type="entry name" value="Ankyrin repeat"/>
    <property type="match status" value="1"/>
</dbReference>
<dbReference type="PROSITE" id="PS50225">
    <property type="entry name" value="SOCS"/>
    <property type="match status" value="1"/>
</dbReference>
<dbReference type="CDD" id="cd03716">
    <property type="entry name" value="SOCS_ASB_like"/>
    <property type="match status" value="1"/>
</dbReference>
<dbReference type="Pfam" id="PF07525">
    <property type="entry name" value="SOCS_box"/>
    <property type="match status" value="1"/>
</dbReference>
<organism evidence="2 3">
    <name type="scientific">Dreissena polymorpha</name>
    <name type="common">Zebra mussel</name>
    <name type="synonym">Mytilus polymorpha</name>
    <dbReference type="NCBI Taxonomy" id="45954"/>
    <lineage>
        <taxon>Eukaryota</taxon>
        <taxon>Metazoa</taxon>
        <taxon>Spiralia</taxon>
        <taxon>Lophotrochozoa</taxon>
        <taxon>Mollusca</taxon>
        <taxon>Bivalvia</taxon>
        <taxon>Autobranchia</taxon>
        <taxon>Heteroconchia</taxon>
        <taxon>Euheterodonta</taxon>
        <taxon>Imparidentia</taxon>
        <taxon>Neoheterodontei</taxon>
        <taxon>Myida</taxon>
        <taxon>Dreissenoidea</taxon>
        <taxon>Dreissenidae</taxon>
        <taxon>Dreissena</taxon>
    </lineage>
</organism>
<feature type="domain" description="SOCS box" evidence="1">
    <location>
        <begin position="318"/>
        <end position="356"/>
    </location>
</feature>
<dbReference type="InterPro" id="IPR036860">
    <property type="entry name" value="SH2_dom_sf"/>
</dbReference>
<reference evidence="2" key="1">
    <citation type="journal article" date="2019" name="bioRxiv">
        <title>The Genome of the Zebra Mussel, Dreissena polymorpha: A Resource for Invasive Species Research.</title>
        <authorList>
            <person name="McCartney M.A."/>
            <person name="Auch B."/>
            <person name="Kono T."/>
            <person name="Mallez S."/>
            <person name="Zhang Y."/>
            <person name="Obille A."/>
            <person name="Becker A."/>
            <person name="Abrahante J.E."/>
            <person name="Garbe J."/>
            <person name="Badalamenti J.P."/>
            <person name="Herman A."/>
            <person name="Mangelson H."/>
            <person name="Liachko I."/>
            <person name="Sullivan S."/>
            <person name="Sone E.D."/>
            <person name="Koren S."/>
            <person name="Silverstein K.A.T."/>
            <person name="Beckman K.B."/>
            <person name="Gohl D.M."/>
        </authorList>
    </citation>
    <scope>NUCLEOTIDE SEQUENCE</scope>
    <source>
        <strain evidence="2">Duluth1</strain>
        <tissue evidence="2">Whole animal</tissue>
    </source>
</reference>
<dbReference type="InterPro" id="IPR001496">
    <property type="entry name" value="SOCS_box"/>
</dbReference>
<dbReference type="GO" id="GO:0035556">
    <property type="term" value="P:intracellular signal transduction"/>
    <property type="evidence" value="ECO:0007669"/>
    <property type="project" value="InterPro"/>
</dbReference>
<dbReference type="EMBL" id="JAIWYP010000003">
    <property type="protein sequence ID" value="KAH3851510.1"/>
    <property type="molecule type" value="Genomic_DNA"/>
</dbReference>
<comment type="caution">
    <text evidence="2">The sequence shown here is derived from an EMBL/GenBank/DDBJ whole genome shotgun (WGS) entry which is preliminary data.</text>
</comment>
<dbReference type="Gene3D" id="3.30.505.10">
    <property type="entry name" value="SH2 domain"/>
    <property type="match status" value="1"/>
</dbReference>
<dbReference type="InterPro" id="IPR036770">
    <property type="entry name" value="Ankyrin_rpt-contain_sf"/>
</dbReference>
<protein>
    <recommendedName>
        <fullName evidence="1">SOCS box domain-containing protein</fullName>
    </recommendedName>
</protein>
<sequence length="368" mass="41437">MKLLAKENMETSVIRHLKSDGTVTNLKSLMASITAGDVSTVNELLTKLDVRRLNKQCRVTYCRYSDITVTPLLWAVILRKHGIIESLLRKGVNPDKAGSYCEISTVVTYTPLLKAVEHVDFPSIDKLLEYGANLQVVVPGPRQLEEEGGSAQWKGTDPLRLSMASGTLVFRKMLACADLFREHGEKGHVCLCYAIKCFTTYKGSSKYIQYVVQNGGTVCKGRFFRGNVECEILKSLISSSVTFDCDNSDLEMNFKSFTVHENYVPIVQLVLNTDYVHSNSCIYRTLSASFLFKNISSLVSCSNEKSKEYITWLTKHLSNSSDLKHICRIKVRNCIKRFSPEICDELQLPAELKEYLVIESHMQIAAND</sequence>
<name>A0A9D4L3Y9_DREPO</name>
<accession>A0A9D4L3Y9</accession>
<dbReference type="Proteomes" id="UP000828390">
    <property type="component" value="Unassembled WGS sequence"/>
</dbReference>
<dbReference type="SUPFAM" id="SSF158235">
    <property type="entry name" value="SOCS box-like"/>
    <property type="match status" value="1"/>
</dbReference>